<accession>A0A506Q4J4</accession>
<comment type="caution">
    <text evidence="6">The sequence shown here is derived from an EMBL/GenBank/DDBJ whole genome shotgun (WGS) entry which is preliminary data.</text>
</comment>
<name>A0A506Q4J4_9GAMM</name>
<keyword evidence="7" id="KW-1185">Reference proteome</keyword>
<evidence type="ECO:0000256" key="1">
    <source>
        <dbReference type="ARBA" id="ARBA00010688"/>
    </source>
</evidence>
<comment type="function">
    <text evidence="4">Catalyzes the phosphorylation of guanosine and inosine to GMP and IMP, respectively.</text>
</comment>
<dbReference type="InterPro" id="IPR002173">
    <property type="entry name" value="Carboh/pur_kinase_PfkB_CS"/>
</dbReference>
<dbReference type="HAMAP" id="MF_02246">
    <property type="entry name" value="Gua_Ino_kinase"/>
    <property type="match status" value="1"/>
</dbReference>
<keyword evidence="3 4" id="KW-0418">Kinase</keyword>
<evidence type="ECO:0000256" key="2">
    <source>
        <dbReference type="ARBA" id="ARBA00022679"/>
    </source>
</evidence>
<evidence type="ECO:0000313" key="6">
    <source>
        <dbReference type="EMBL" id="TPV40428.1"/>
    </source>
</evidence>
<feature type="binding site" evidence="4">
    <location>
        <begin position="92"/>
        <end position="96"/>
    </location>
    <ligand>
        <name>GMP</name>
        <dbReference type="ChEBI" id="CHEBI:58115"/>
    </ligand>
</feature>
<feature type="binding site" evidence="4">
    <location>
        <begin position="39"/>
        <end position="44"/>
    </location>
    <ligand>
        <name>GMP</name>
        <dbReference type="ChEBI" id="CHEBI:58115"/>
    </ligand>
</feature>
<dbReference type="GO" id="GO:0005524">
    <property type="term" value="F:ATP binding"/>
    <property type="evidence" value="ECO:0007669"/>
    <property type="project" value="UniProtKB-UniRule"/>
</dbReference>
<comment type="cofactor">
    <cofactor evidence="4">
        <name>Mg(2+)</name>
        <dbReference type="ChEBI" id="CHEBI:18420"/>
    </cofactor>
</comment>
<evidence type="ECO:0000259" key="5">
    <source>
        <dbReference type="Pfam" id="PF00294"/>
    </source>
</evidence>
<evidence type="ECO:0000256" key="4">
    <source>
        <dbReference type="HAMAP-Rule" id="MF_02246"/>
    </source>
</evidence>
<proteinExistence type="inferred from homology"/>
<feature type="binding site" evidence="4">
    <location>
        <position position="356"/>
    </location>
    <ligand>
        <name>ATP</name>
        <dbReference type="ChEBI" id="CHEBI:30616"/>
    </ligand>
</feature>
<dbReference type="UniPathway" id="UPA00591">
    <property type="reaction ID" value="UER00647"/>
</dbReference>
<dbReference type="SUPFAM" id="SSF53613">
    <property type="entry name" value="Ribokinase-like"/>
    <property type="match status" value="1"/>
</dbReference>
<sequence>MKFPGKRKSKHYFPVSARDPLLQPIQHDVDAGSWVVGIDQTLVDIEARVDDAFLARYGLSAGHSLVIENDVAEALYSELMRDALITHQFAGGTIGNTLHNFSVLADDRSVLLGVMCNNIQIGGYAYRYLCNTSSRVDLNHLQGVDGAIGRCFTLIGEHGERTFAISPGQMNQLHPDNVPEAVIAGASALVLTSYLVRCAEGEPMPQATLKAIEYAKRHNVPVVLTLGTKHVIADNPQFWRDFLREHVSIVAMNEEEALALTGEADPLLASNMALDWVDLVLCTAGPIGLYMAGYTEDEFKRKTNHPLLPGAIAEFNQYEFSRVMRQQDCQQPLRVFSHIAPYMGGPEKIMNTNGAGDGALAALLHDITANNYHSLNVPNSSKHARPYLTYSSLAQVCKYANRVSYQVLNQHSPRLTRGLPEREDSLEESYWDR</sequence>
<gene>
    <name evidence="4" type="primary">gsk</name>
    <name evidence="6" type="ORF">FJW01_11960</name>
</gene>
<dbReference type="Proteomes" id="UP000317747">
    <property type="component" value="Unassembled WGS sequence"/>
</dbReference>
<comment type="pathway">
    <text evidence="4">Purine metabolism; IMP biosynthesis via salvage pathway; IMP from inosine: step 1/1.</text>
</comment>
<dbReference type="GO" id="GO:0032263">
    <property type="term" value="P:GMP salvage"/>
    <property type="evidence" value="ECO:0007669"/>
    <property type="project" value="UniProtKB-UniRule"/>
</dbReference>
<evidence type="ECO:0000313" key="7">
    <source>
        <dbReference type="Proteomes" id="UP000317747"/>
    </source>
</evidence>
<comment type="similarity">
    <text evidence="1 4">Belongs to the carbohydrate kinase PfkB family.</text>
</comment>
<feature type="binding site" evidence="4">
    <location>
        <position position="401"/>
    </location>
    <ligand>
        <name>ATP</name>
        <dbReference type="ChEBI" id="CHEBI:30616"/>
    </ligand>
</feature>
<organism evidence="6 7">
    <name type="scientific">Pantoea deleyi</name>
    <dbReference type="NCBI Taxonomy" id="470932"/>
    <lineage>
        <taxon>Bacteria</taxon>
        <taxon>Pseudomonadati</taxon>
        <taxon>Pseudomonadota</taxon>
        <taxon>Gammaproteobacteria</taxon>
        <taxon>Enterobacterales</taxon>
        <taxon>Erwiniaceae</taxon>
        <taxon>Pantoea</taxon>
    </lineage>
</organism>
<keyword evidence="2 4" id="KW-0808">Transferase</keyword>
<dbReference type="NCBIfam" id="NF011655">
    <property type="entry name" value="PRK15074.1"/>
    <property type="match status" value="1"/>
</dbReference>
<dbReference type="InterPro" id="IPR046405">
    <property type="entry name" value="IngK"/>
</dbReference>
<dbReference type="InterPro" id="IPR052700">
    <property type="entry name" value="Carb_kinase_PfkB-like"/>
</dbReference>
<dbReference type="OrthoDB" id="5288159at2"/>
<keyword evidence="4" id="KW-0660">Purine salvage</keyword>
<comment type="pathway">
    <text evidence="4">Purine metabolism; GMP biosynthesis via salvage pathway.</text>
</comment>
<dbReference type="InterPro" id="IPR029056">
    <property type="entry name" value="Ribokinase-like"/>
</dbReference>
<keyword evidence="4" id="KW-0067">ATP-binding</keyword>
<dbReference type="EMBL" id="VHJA01000060">
    <property type="protein sequence ID" value="TPV40428.1"/>
    <property type="molecule type" value="Genomic_DNA"/>
</dbReference>
<feature type="domain" description="Carbohydrate kinase PfkB" evidence="5">
    <location>
        <begin position="133"/>
        <end position="292"/>
    </location>
</feature>
<dbReference type="UniPathway" id="UPA00909"/>
<dbReference type="RefSeq" id="WP_128084160.1">
    <property type="nucleotide sequence ID" value="NZ_CP071405.1"/>
</dbReference>
<protein>
    <recommendedName>
        <fullName evidence="4">Guanosine-inosine kinase</fullName>
        <ecNumber evidence="4">2.7.1.73</ecNumber>
    </recommendedName>
</protein>
<dbReference type="EC" id="2.7.1.73" evidence="4"/>
<evidence type="ECO:0000256" key="3">
    <source>
        <dbReference type="ARBA" id="ARBA00022777"/>
    </source>
</evidence>
<dbReference type="AlphaFoldDB" id="A0A506Q4J4"/>
<keyword evidence="4" id="KW-0460">Magnesium</keyword>
<dbReference type="GO" id="GO:0008906">
    <property type="term" value="F:inosine kinase activity"/>
    <property type="evidence" value="ECO:0007669"/>
    <property type="project" value="UniProtKB-UniRule"/>
</dbReference>
<dbReference type="GO" id="GO:0106366">
    <property type="term" value="F:guanosine kinase activity"/>
    <property type="evidence" value="ECO:0007669"/>
    <property type="project" value="InterPro"/>
</dbReference>
<dbReference type="GO" id="GO:0006166">
    <property type="term" value="P:purine ribonucleoside salvage"/>
    <property type="evidence" value="ECO:0007669"/>
    <property type="project" value="UniProtKB-KW"/>
</dbReference>
<dbReference type="PANTHER" id="PTHR43320">
    <property type="entry name" value="SUGAR KINASE"/>
    <property type="match status" value="1"/>
</dbReference>
<feature type="binding site" evidence="4">
    <location>
        <begin position="283"/>
        <end position="288"/>
    </location>
    <ligand>
        <name>ATP</name>
        <dbReference type="ChEBI" id="CHEBI:30616"/>
    </ligand>
</feature>
<dbReference type="Pfam" id="PF00294">
    <property type="entry name" value="PfkB"/>
    <property type="match status" value="1"/>
</dbReference>
<keyword evidence="4" id="KW-0547">Nucleotide-binding</keyword>
<dbReference type="Gene3D" id="3.40.1190.20">
    <property type="match status" value="1"/>
</dbReference>
<comment type="catalytic activity">
    <reaction evidence="4">
        <text>inosine + ATP = IMP + ADP + H(+)</text>
        <dbReference type="Rhea" id="RHEA:21140"/>
        <dbReference type="ChEBI" id="CHEBI:15378"/>
        <dbReference type="ChEBI" id="CHEBI:17596"/>
        <dbReference type="ChEBI" id="CHEBI:30616"/>
        <dbReference type="ChEBI" id="CHEBI:58053"/>
        <dbReference type="ChEBI" id="CHEBI:456216"/>
        <dbReference type="EC" id="2.7.1.73"/>
    </reaction>
</comment>
<reference evidence="6 7" key="1">
    <citation type="submission" date="2019-06" db="EMBL/GenBank/DDBJ databases">
        <title>Taxogenomics and systematics of the genus Pantoea.</title>
        <authorList>
            <person name="Tambong J.T."/>
        </authorList>
    </citation>
    <scope>NUCLEOTIDE SEQUENCE [LARGE SCALE GENOMIC DNA]</scope>
    <source>
        <strain evidence="6 7">LMG 24200</strain>
    </source>
</reference>
<dbReference type="PROSITE" id="PS00584">
    <property type="entry name" value="PFKB_KINASES_2"/>
    <property type="match status" value="1"/>
</dbReference>
<dbReference type="InterPro" id="IPR011611">
    <property type="entry name" value="PfkB_dom"/>
</dbReference>
<comment type="catalytic activity">
    <reaction evidence="4">
        <text>guanosine + ATP = GMP + ADP + H(+)</text>
        <dbReference type="Rhea" id="RHEA:27710"/>
        <dbReference type="ChEBI" id="CHEBI:15378"/>
        <dbReference type="ChEBI" id="CHEBI:16750"/>
        <dbReference type="ChEBI" id="CHEBI:30616"/>
        <dbReference type="ChEBI" id="CHEBI:58115"/>
        <dbReference type="ChEBI" id="CHEBI:456216"/>
        <dbReference type="EC" id="2.7.1.73"/>
    </reaction>
</comment>
<dbReference type="PANTHER" id="PTHR43320:SF3">
    <property type="entry name" value="CARBOHYDRATE KINASE PFKB DOMAIN-CONTAINING PROTEIN"/>
    <property type="match status" value="1"/>
</dbReference>
<feature type="binding site" evidence="4">
    <location>
        <position position="197"/>
    </location>
    <ligand>
        <name>GMP</name>
        <dbReference type="ChEBI" id="CHEBI:58115"/>
    </ligand>
</feature>
<dbReference type="GO" id="GO:0032264">
    <property type="term" value="P:IMP salvage"/>
    <property type="evidence" value="ECO:0007669"/>
    <property type="project" value="UniProtKB-UniRule"/>
</dbReference>